<keyword evidence="9" id="KW-0732">Signal</keyword>
<dbReference type="Pfam" id="PF01529">
    <property type="entry name" value="DHHC"/>
    <property type="match status" value="1"/>
</dbReference>
<comment type="subcellular location">
    <subcellularLocation>
        <location evidence="1">Membrane</location>
        <topology evidence="1">Multi-pass membrane protein</topology>
    </subcellularLocation>
</comment>
<comment type="similarity">
    <text evidence="7">Belongs to the DHHC palmitoyltransferase family.</text>
</comment>
<feature type="domain" description="Palmitoyltransferase DHHC" evidence="10">
    <location>
        <begin position="155"/>
        <end position="303"/>
    </location>
</feature>
<dbReference type="AlphaFoldDB" id="A0A7S2XUR9"/>
<evidence type="ECO:0000256" key="3">
    <source>
        <dbReference type="ARBA" id="ARBA00022692"/>
    </source>
</evidence>
<feature type="region of interest" description="Disordered" evidence="8">
    <location>
        <begin position="323"/>
        <end position="400"/>
    </location>
</feature>
<keyword evidence="3 7" id="KW-0812">Transmembrane</keyword>
<dbReference type="InterPro" id="IPR039859">
    <property type="entry name" value="PFA4/ZDH16/20/ERF2-like"/>
</dbReference>
<evidence type="ECO:0000256" key="6">
    <source>
        <dbReference type="ARBA" id="ARBA00023315"/>
    </source>
</evidence>
<evidence type="ECO:0000259" key="10">
    <source>
        <dbReference type="Pfam" id="PF01529"/>
    </source>
</evidence>
<feature type="transmembrane region" description="Helical" evidence="7">
    <location>
        <begin position="266"/>
        <end position="288"/>
    </location>
</feature>
<evidence type="ECO:0000256" key="4">
    <source>
        <dbReference type="ARBA" id="ARBA00022989"/>
    </source>
</evidence>
<comment type="catalytic activity">
    <reaction evidence="7">
        <text>L-cysteinyl-[protein] + hexadecanoyl-CoA = S-hexadecanoyl-L-cysteinyl-[protein] + CoA</text>
        <dbReference type="Rhea" id="RHEA:36683"/>
        <dbReference type="Rhea" id="RHEA-COMP:10131"/>
        <dbReference type="Rhea" id="RHEA-COMP:11032"/>
        <dbReference type="ChEBI" id="CHEBI:29950"/>
        <dbReference type="ChEBI" id="CHEBI:57287"/>
        <dbReference type="ChEBI" id="CHEBI:57379"/>
        <dbReference type="ChEBI" id="CHEBI:74151"/>
        <dbReference type="EC" id="2.3.1.225"/>
    </reaction>
</comment>
<evidence type="ECO:0000256" key="8">
    <source>
        <dbReference type="SAM" id="MobiDB-lite"/>
    </source>
</evidence>
<keyword evidence="4 7" id="KW-1133">Transmembrane helix</keyword>
<feature type="chain" id="PRO_5031136816" description="Palmitoyltransferase" evidence="9">
    <location>
        <begin position="24"/>
        <end position="429"/>
    </location>
</feature>
<keyword evidence="2 7" id="KW-0808">Transferase</keyword>
<dbReference type="EC" id="2.3.1.225" evidence="7"/>
<dbReference type="PANTHER" id="PTHR22883">
    <property type="entry name" value="ZINC FINGER DHHC DOMAIN CONTAINING PROTEIN"/>
    <property type="match status" value="1"/>
</dbReference>
<evidence type="ECO:0000256" key="5">
    <source>
        <dbReference type="ARBA" id="ARBA00023136"/>
    </source>
</evidence>
<keyword evidence="5 7" id="KW-0472">Membrane</keyword>
<reference evidence="11" key="1">
    <citation type="submission" date="2021-01" db="EMBL/GenBank/DDBJ databases">
        <authorList>
            <person name="Corre E."/>
            <person name="Pelletier E."/>
            <person name="Niang G."/>
            <person name="Scheremetjew M."/>
            <person name="Finn R."/>
            <person name="Kale V."/>
            <person name="Holt S."/>
            <person name="Cochrane G."/>
            <person name="Meng A."/>
            <person name="Brown T."/>
            <person name="Cohen L."/>
        </authorList>
    </citation>
    <scope>NUCLEOTIDE SEQUENCE</scope>
    <source>
        <strain evidence="11">CCMP1661</strain>
    </source>
</reference>
<dbReference type="EMBL" id="HBHR01001184">
    <property type="protein sequence ID" value="CAD9857889.1"/>
    <property type="molecule type" value="Transcribed_RNA"/>
</dbReference>
<dbReference type="GO" id="GO:0016020">
    <property type="term" value="C:membrane"/>
    <property type="evidence" value="ECO:0007669"/>
    <property type="project" value="UniProtKB-SubCell"/>
</dbReference>
<dbReference type="InterPro" id="IPR001594">
    <property type="entry name" value="Palmitoyltrfase_DHHC"/>
</dbReference>
<evidence type="ECO:0000256" key="1">
    <source>
        <dbReference type="ARBA" id="ARBA00004141"/>
    </source>
</evidence>
<feature type="transmembrane region" description="Helical" evidence="7">
    <location>
        <begin position="80"/>
        <end position="101"/>
    </location>
</feature>
<feature type="signal peptide" evidence="9">
    <location>
        <begin position="1"/>
        <end position="23"/>
    </location>
</feature>
<dbReference type="GO" id="GO:0006612">
    <property type="term" value="P:protein targeting to membrane"/>
    <property type="evidence" value="ECO:0007669"/>
    <property type="project" value="TreeGrafter"/>
</dbReference>
<keyword evidence="6 7" id="KW-0012">Acyltransferase</keyword>
<accession>A0A7S2XUR9</accession>
<dbReference type="PROSITE" id="PS50216">
    <property type="entry name" value="DHHC"/>
    <property type="match status" value="1"/>
</dbReference>
<comment type="domain">
    <text evidence="7">The DHHC domain is required for palmitoyltransferase activity.</text>
</comment>
<dbReference type="GO" id="GO:0005794">
    <property type="term" value="C:Golgi apparatus"/>
    <property type="evidence" value="ECO:0007669"/>
    <property type="project" value="TreeGrafter"/>
</dbReference>
<protein>
    <recommendedName>
        <fullName evidence="7">Palmitoyltransferase</fullName>
        <ecNumber evidence="7">2.3.1.225</ecNumber>
    </recommendedName>
</protein>
<gene>
    <name evidence="11" type="ORF">FJAP1339_LOCUS405</name>
</gene>
<evidence type="ECO:0000256" key="2">
    <source>
        <dbReference type="ARBA" id="ARBA00022679"/>
    </source>
</evidence>
<sequence length="429" mass="49065">MNLLVLFLSYLLFIAFFVWICICTDPDGTGIAAKIRYVLAERLPYYFWKAIKKCLGKRFHDGLADYFDYILYRRNHLLQMLYLVIVCGAFGLAVLEVFPLIPNLYLASYHKPLSAVLCLVCLGSWGLACGVGPGEITAETLMYFDKYPYDDWMFEEKGCPTCKLKKLARSKHCRTCNMCVAKFDHHCAWLNQCVGMNNYRYFLLFLAVHVVFLWYGAVAVGLCMWDVVVRNNLLKARYVNRKTGQVVKLGHLDVFQYLMFREMRPMLVLVVCVVMGCCLVGFLGYHLLLIFHGTTTNEAYKWKGILQGHKILQKEWKALQEAQARQGETKKQEEGEEEEEGASGRAKKTRRSAAREGNNGNGGGSSEAGAKQSNTNEDDESQDTYRKDEPVDPGETPVNIYNRGFAQNMLDVIWPHSVRFTTTYKEHEE</sequence>
<feature type="transmembrane region" description="Helical" evidence="7">
    <location>
        <begin position="201"/>
        <end position="228"/>
    </location>
</feature>
<evidence type="ECO:0000256" key="9">
    <source>
        <dbReference type="SAM" id="SignalP"/>
    </source>
</evidence>
<name>A0A7S2XUR9_9STRA</name>
<dbReference type="GO" id="GO:0005783">
    <property type="term" value="C:endoplasmic reticulum"/>
    <property type="evidence" value="ECO:0007669"/>
    <property type="project" value="TreeGrafter"/>
</dbReference>
<evidence type="ECO:0000256" key="7">
    <source>
        <dbReference type="RuleBase" id="RU079119"/>
    </source>
</evidence>
<feature type="transmembrane region" description="Helical" evidence="7">
    <location>
        <begin position="113"/>
        <end position="133"/>
    </location>
</feature>
<evidence type="ECO:0000313" key="11">
    <source>
        <dbReference type="EMBL" id="CAD9857889.1"/>
    </source>
</evidence>
<proteinExistence type="inferred from homology"/>
<organism evidence="11">
    <name type="scientific">Fibrocapsa japonica</name>
    <dbReference type="NCBI Taxonomy" id="94617"/>
    <lineage>
        <taxon>Eukaryota</taxon>
        <taxon>Sar</taxon>
        <taxon>Stramenopiles</taxon>
        <taxon>Ochrophyta</taxon>
        <taxon>Raphidophyceae</taxon>
        <taxon>Chattonellales</taxon>
        <taxon>Chattonellaceae</taxon>
        <taxon>Fibrocapsa</taxon>
    </lineage>
</organism>
<dbReference type="GO" id="GO:0019706">
    <property type="term" value="F:protein-cysteine S-palmitoyltransferase activity"/>
    <property type="evidence" value="ECO:0007669"/>
    <property type="project" value="UniProtKB-EC"/>
</dbReference>